<evidence type="ECO:0000256" key="1">
    <source>
        <dbReference type="ARBA" id="ARBA00023015"/>
    </source>
</evidence>
<keyword evidence="1" id="KW-0805">Transcription regulation</keyword>
<dbReference type="PANTHER" id="PTHR46796:SF6">
    <property type="entry name" value="ARAC SUBFAMILY"/>
    <property type="match status" value="1"/>
</dbReference>
<keyword evidence="2" id="KW-0238">DNA-binding</keyword>
<dbReference type="OrthoDB" id="9816344at2"/>
<evidence type="ECO:0000313" key="6">
    <source>
        <dbReference type="Proteomes" id="UP000295727"/>
    </source>
</evidence>
<dbReference type="PROSITE" id="PS01124">
    <property type="entry name" value="HTH_ARAC_FAMILY_2"/>
    <property type="match status" value="1"/>
</dbReference>
<dbReference type="Pfam" id="PF12833">
    <property type="entry name" value="HTH_18"/>
    <property type="match status" value="1"/>
</dbReference>
<dbReference type="EMBL" id="CP038151">
    <property type="protein sequence ID" value="QBR02892.1"/>
    <property type="molecule type" value="Genomic_DNA"/>
</dbReference>
<name>A0A4P7D897_9BURK</name>
<proteinExistence type="predicted"/>
<protein>
    <submittedName>
        <fullName evidence="5">AraC family transcriptional regulator</fullName>
    </submittedName>
</protein>
<dbReference type="PANTHER" id="PTHR46796">
    <property type="entry name" value="HTH-TYPE TRANSCRIPTIONAL ACTIVATOR RHAS-RELATED"/>
    <property type="match status" value="1"/>
</dbReference>
<evidence type="ECO:0000259" key="4">
    <source>
        <dbReference type="PROSITE" id="PS01124"/>
    </source>
</evidence>
<feature type="domain" description="HTH araC/xylS-type" evidence="4">
    <location>
        <begin position="183"/>
        <end position="281"/>
    </location>
</feature>
<dbReference type="Gene3D" id="1.10.10.60">
    <property type="entry name" value="Homeodomain-like"/>
    <property type="match status" value="1"/>
</dbReference>
<dbReference type="Proteomes" id="UP000295727">
    <property type="component" value="Chromosome 4"/>
</dbReference>
<organism evidence="5 6">
    <name type="scientific">Paraburkholderia pallida</name>
    <dbReference type="NCBI Taxonomy" id="2547399"/>
    <lineage>
        <taxon>Bacteria</taxon>
        <taxon>Pseudomonadati</taxon>
        <taxon>Pseudomonadota</taxon>
        <taxon>Betaproteobacteria</taxon>
        <taxon>Burkholderiales</taxon>
        <taxon>Burkholderiaceae</taxon>
        <taxon>Paraburkholderia</taxon>
    </lineage>
</organism>
<evidence type="ECO:0000256" key="2">
    <source>
        <dbReference type="ARBA" id="ARBA00023125"/>
    </source>
</evidence>
<dbReference type="InterPro" id="IPR050204">
    <property type="entry name" value="AraC_XylS_family_regulators"/>
</dbReference>
<dbReference type="GO" id="GO:0043565">
    <property type="term" value="F:sequence-specific DNA binding"/>
    <property type="evidence" value="ECO:0007669"/>
    <property type="project" value="InterPro"/>
</dbReference>
<accession>A0A4P7D897</accession>
<evidence type="ECO:0000313" key="5">
    <source>
        <dbReference type="EMBL" id="QBR02892.1"/>
    </source>
</evidence>
<dbReference type="GO" id="GO:0003700">
    <property type="term" value="F:DNA-binding transcription factor activity"/>
    <property type="evidence" value="ECO:0007669"/>
    <property type="project" value="InterPro"/>
</dbReference>
<dbReference type="RefSeq" id="WP_134758403.1">
    <property type="nucleotide sequence ID" value="NZ_CP038151.1"/>
</dbReference>
<dbReference type="InterPro" id="IPR009057">
    <property type="entry name" value="Homeodomain-like_sf"/>
</dbReference>
<dbReference type="KEGG" id="ppai:E1956_37460"/>
<dbReference type="InterPro" id="IPR018060">
    <property type="entry name" value="HTH_AraC"/>
</dbReference>
<keyword evidence="6" id="KW-1185">Reference proteome</keyword>
<sequence>MSTEARLPAARGFEQFSLADGTPGLEYCLSGADPYLLDSANPSDVFCVLLGDIASETRYDDGQLTAHTFKSETLAFHPKGSRMWINALEVRQRFIAFRCSDTFMDQICEEDVQALRRNGNVDNIAASTIQHLVRYARQKVGGLDHLDPWEAQCLGTLACVEAVRALERRVKPRKSALSEIQFARMEEFIAANIAENLTCAQIAAALSLPVRVVVDGVKGRTGYSLYRLVVDKRIEAATALLRDTDLQISEIAFACGFSSQQHMTGVFSDRLGLTPMRLRKGSGKTTEPRSR</sequence>
<evidence type="ECO:0000256" key="3">
    <source>
        <dbReference type="ARBA" id="ARBA00023163"/>
    </source>
</evidence>
<dbReference type="SMART" id="SM00342">
    <property type="entry name" value="HTH_ARAC"/>
    <property type="match status" value="1"/>
</dbReference>
<keyword evidence="3" id="KW-0804">Transcription</keyword>
<dbReference type="SUPFAM" id="SSF46689">
    <property type="entry name" value="Homeodomain-like"/>
    <property type="match status" value="1"/>
</dbReference>
<reference evidence="5 6" key="1">
    <citation type="submission" date="2019-03" db="EMBL/GenBank/DDBJ databases">
        <title>Paraburkholderia sp. 7MH5, isolated from subtropical forest soil.</title>
        <authorList>
            <person name="Gao Z.-H."/>
            <person name="Qiu L.-H."/>
        </authorList>
    </citation>
    <scope>NUCLEOTIDE SEQUENCE [LARGE SCALE GENOMIC DNA]</scope>
    <source>
        <strain evidence="5 6">7MH5</strain>
    </source>
</reference>
<dbReference type="AlphaFoldDB" id="A0A4P7D897"/>
<gene>
    <name evidence="5" type="ORF">E1956_37460</name>
</gene>